<dbReference type="AlphaFoldDB" id="A0A1H0M4L4"/>
<organism evidence="1 2">
    <name type="scientific">Clostridium gasigenes</name>
    <dbReference type="NCBI Taxonomy" id="94869"/>
    <lineage>
        <taxon>Bacteria</taxon>
        <taxon>Bacillati</taxon>
        <taxon>Bacillota</taxon>
        <taxon>Clostridia</taxon>
        <taxon>Eubacteriales</taxon>
        <taxon>Clostridiaceae</taxon>
        <taxon>Clostridium</taxon>
    </lineage>
</organism>
<dbReference type="OrthoDB" id="2882185at2"/>
<gene>
    <name evidence="1" type="ORF">SAMN04488529_101318</name>
</gene>
<sequence>MSRWGKSIKSMKIVLILVIMIVIGNDLFLIVKINLTESKVAKSYFSNNYFIEASNEEMKIENFKEYMLMEGWSFSENYYGTIIFRKGNLQKEIPVYRLIKI</sequence>
<dbReference type="Proteomes" id="UP000198597">
    <property type="component" value="Unassembled WGS sequence"/>
</dbReference>
<keyword evidence="2" id="KW-1185">Reference proteome</keyword>
<reference evidence="1 2" key="1">
    <citation type="submission" date="2016-10" db="EMBL/GenBank/DDBJ databases">
        <authorList>
            <person name="de Groot N.N."/>
        </authorList>
    </citation>
    <scope>NUCLEOTIDE SEQUENCE [LARGE SCALE GENOMIC DNA]</scope>
    <source>
        <strain evidence="1 2">DSM 12272</strain>
    </source>
</reference>
<evidence type="ECO:0000313" key="1">
    <source>
        <dbReference type="EMBL" id="SDO75315.1"/>
    </source>
</evidence>
<accession>A0A1H0M4L4</accession>
<dbReference type="EMBL" id="FNJM01000001">
    <property type="protein sequence ID" value="SDO75315.1"/>
    <property type="molecule type" value="Genomic_DNA"/>
</dbReference>
<name>A0A1H0M4L4_9CLOT</name>
<proteinExistence type="predicted"/>
<protein>
    <submittedName>
        <fullName evidence="1">Uncharacterized protein</fullName>
    </submittedName>
</protein>
<dbReference type="RefSeq" id="WP_089965138.1">
    <property type="nucleotide sequence ID" value="NZ_FNJM01000001.1"/>
</dbReference>
<evidence type="ECO:0000313" key="2">
    <source>
        <dbReference type="Proteomes" id="UP000198597"/>
    </source>
</evidence>